<dbReference type="EMBL" id="FXUG01000010">
    <property type="protein sequence ID" value="SMP66571.1"/>
    <property type="molecule type" value="Genomic_DNA"/>
</dbReference>
<evidence type="ECO:0000313" key="1">
    <source>
        <dbReference type="EMBL" id="SMP66571.1"/>
    </source>
</evidence>
<proteinExistence type="predicted"/>
<gene>
    <name evidence="1" type="ORF">SAMN06265222_11013</name>
</gene>
<protein>
    <submittedName>
        <fullName evidence="1">Uncharacterized protein</fullName>
    </submittedName>
</protein>
<accession>A0ABY1QEY2</accession>
<organism evidence="1 2">
    <name type="scientific">Neorhodopirellula lusitana</name>
    <dbReference type="NCBI Taxonomy" id="445327"/>
    <lineage>
        <taxon>Bacteria</taxon>
        <taxon>Pseudomonadati</taxon>
        <taxon>Planctomycetota</taxon>
        <taxon>Planctomycetia</taxon>
        <taxon>Pirellulales</taxon>
        <taxon>Pirellulaceae</taxon>
        <taxon>Neorhodopirellula</taxon>
    </lineage>
</organism>
<keyword evidence="2" id="KW-1185">Reference proteome</keyword>
<dbReference type="Proteomes" id="UP001158067">
    <property type="component" value="Unassembled WGS sequence"/>
</dbReference>
<reference evidence="1 2" key="1">
    <citation type="submission" date="2017-05" db="EMBL/GenBank/DDBJ databases">
        <authorList>
            <person name="Varghese N."/>
            <person name="Submissions S."/>
        </authorList>
    </citation>
    <scope>NUCLEOTIDE SEQUENCE [LARGE SCALE GENOMIC DNA]</scope>
    <source>
        <strain evidence="1 2">DSM 25457</strain>
    </source>
</reference>
<evidence type="ECO:0000313" key="2">
    <source>
        <dbReference type="Proteomes" id="UP001158067"/>
    </source>
</evidence>
<comment type="caution">
    <text evidence="1">The sequence shown here is derived from an EMBL/GenBank/DDBJ whole genome shotgun (WGS) entry which is preliminary data.</text>
</comment>
<name>A0ABY1QEY2_9BACT</name>
<sequence length="79" mass="8708">MPVHLRMLGHLSMFGHPRKSDSHASQIDPQDSFDAAIQFRYGEAVPIPRARFDTVNGQTVAIPSDQSWSAFVTIAGMLP</sequence>